<evidence type="ECO:0000313" key="2">
    <source>
        <dbReference type="Proteomes" id="UP001283361"/>
    </source>
</evidence>
<dbReference type="AlphaFoldDB" id="A0AAE0ZDM3"/>
<evidence type="ECO:0000313" key="1">
    <source>
        <dbReference type="EMBL" id="KAK3767343.1"/>
    </source>
</evidence>
<accession>A0AAE0ZDM3</accession>
<name>A0AAE0ZDM3_9GAST</name>
<organism evidence="1 2">
    <name type="scientific">Elysia crispata</name>
    <name type="common">lettuce slug</name>
    <dbReference type="NCBI Taxonomy" id="231223"/>
    <lineage>
        <taxon>Eukaryota</taxon>
        <taxon>Metazoa</taxon>
        <taxon>Spiralia</taxon>
        <taxon>Lophotrochozoa</taxon>
        <taxon>Mollusca</taxon>
        <taxon>Gastropoda</taxon>
        <taxon>Heterobranchia</taxon>
        <taxon>Euthyneura</taxon>
        <taxon>Panpulmonata</taxon>
        <taxon>Sacoglossa</taxon>
        <taxon>Placobranchoidea</taxon>
        <taxon>Plakobranchidae</taxon>
        <taxon>Elysia</taxon>
    </lineage>
</organism>
<reference evidence="1" key="1">
    <citation type="journal article" date="2023" name="G3 (Bethesda)">
        <title>A reference genome for the long-term kleptoplast-retaining sea slug Elysia crispata morphotype clarki.</title>
        <authorList>
            <person name="Eastman K.E."/>
            <person name="Pendleton A.L."/>
            <person name="Shaikh M.A."/>
            <person name="Suttiyut T."/>
            <person name="Ogas R."/>
            <person name="Tomko P."/>
            <person name="Gavelis G."/>
            <person name="Widhalm J.R."/>
            <person name="Wisecaver J.H."/>
        </authorList>
    </citation>
    <scope>NUCLEOTIDE SEQUENCE</scope>
    <source>
        <strain evidence="1">ECLA1</strain>
    </source>
</reference>
<dbReference type="Proteomes" id="UP001283361">
    <property type="component" value="Unassembled WGS sequence"/>
</dbReference>
<proteinExistence type="predicted"/>
<sequence length="80" mass="9458">MGQEDLRLTEEQANEICALKLTRFNGNQDLCGFDGICIFMKWICSNFQIYKDMQQVHALSLTEVLNWRLLQKSRTNDQDW</sequence>
<protein>
    <submittedName>
        <fullName evidence="1">Uncharacterized protein</fullName>
    </submittedName>
</protein>
<comment type="caution">
    <text evidence="1">The sequence shown here is derived from an EMBL/GenBank/DDBJ whole genome shotgun (WGS) entry which is preliminary data.</text>
</comment>
<dbReference type="EMBL" id="JAWDGP010004155">
    <property type="protein sequence ID" value="KAK3767343.1"/>
    <property type="molecule type" value="Genomic_DNA"/>
</dbReference>
<gene>
    <name evidence="1" type="ORF">RRG08_039159</name>
</gene>
<keyword evidence="2" id="KW-1185">Reference proteome</keyword>